<name>A0A4P7N6V6_PYROR</name>
<sequence length="154" mass="16411">MAAARIPPAEPVVVHDDDGASRQKVPAAENRCPARAHDAVAGQRHGPAVPQLLLDDGVEQPFRQLRAAAELEQDPSQRRGRGLGAGEQAARRVCAQQVRVLDAVFDAHLLALKVQRGRLHLQIAAFCSGEVVQLLPQGEELCSRPEGAEKAGVG</sequence>
<dbReference type="EMBL" id="CP034206">
    <property type="protein sequence ID" value="QBZ58338.1"/>
    <property type="molecule type" value="Genomic_DNA"/>
</dbReference>
<reference evidence="2 3" key="1">
    <citation type="journal article" date="2019" name="Mol. Biol. Evol.">
        <title>Blast fungal genomes show frequent chromosomal changes, gene gains and losses, and effector gene turnover.</title>
        <authorList>
            <person name="Gomez Luciano L.B."/>
            <person name="Jason Tsai I."/>
            <person name="Chuma I."/>
            <person name="Tosa Y."/>
            <person name="Chen Y.H."/>
            <person name="Li J.Y."/>
            <person name="Li M.Y."/>
            <person name="Jade Lu M.Y."/>
            <person name="Nakayashiki H."/>
            <person name="Li W.H."/>
        </authorList>
    </citation>
    <scope>NUCLEOTIDE SEQUENCE [LARGE SCALE GENOMIC DNA]</scope>
    <source>
        <strain evidence="2">MZ5-1-6</strain>
    </source>
</reference>
<organism evidence="2 3">
    <name type="scientific">Pyricularia oryzae</name>
    <name type="common">Rice blast fungus</name>
    <name type="synonym">Magnaporthe oryzae</name>
    <dbReference type="NCBI Taxonomy" id="318829"/>
    <lineage>
        <taxon>Eukaryota</taxon>
        <taxon>Fungi</taxon>
        <taxon>Dikarya</taxon>
        <taxon>Ascomycota</taxon>
        <taxon>Pezizomycotina</taxon>
        <taxon>Sordariomycetes</taxon>
        <taxon>Sordariomycetidae</taxon>
        <taxon>Magnaporthales</taxon>
        <taxon>Pyriculariaceae</taxon>
        <taxon>Pyricularia</taxon>
    </lineage>
</organism>
<feature type="region of interest" description="Disordered" evidence="1">
    <location>
        <begin position="1"/>
        <end position="32"/>
    </location>
</feature>
<proteinExistence type="predicted"/>
<dbReference type="Proteomes" id="UP000294847">
    <property type="component" value="Chromosome 3"/>
</dbReference>
<evidence type="ECO:0000313" key="2">
    <source>
        <dbReference type="EMBL" id="QBZ58338.1"/>
    </source>
</evidence>
<evidence type="ECO:0000256" key="1">
    <source>
        <dbReference type="SAM" id="MobiDB-lite"/>
    </source>
</evidence>
<dbReference type="AlphaFoldDB" id="A0A4P7N6V6"/>
<evidence type="ECO:0000313" key="3">
    <source>
        <dbReference type="Proteomes" id="UP000294847"/>
    </source>
</evidence>
<gene>
    <name evidence="2" type="ORF">PoMZ_03289</name>
</gene>
<accession>A0A4P7N6V6</accession>
<protein>
    <submittedName>
        <fullName evidence="2">Uncharacterized protein</fullName>
    </submittedName>
</protein>